<dbReference type="GO" id="GO:0006508">
    <property type="term" value="P:proteolysis"/>
    <property type="evidence" value="ECO:0007669"/>
    <property type="project" value="UniProtKB-KW"/>
</dbReference>
<feature type="domain" description="Microcystin LR degradation protein MlrC N-terminal" evidence="3">
    <location>
        <begin position="2"/>
        <end position="285"/>
    </location>
</feature>
<dbReference type="AlphaFoldDB" id="A0A2V3UDZ2"/>
<dbReference type="Pfam" id="PF07171">
    <property type="entry name" value="MlrC_C"/>
    <property type="match status" value="1"/>
</dbReference>
<evidence type="ECO:0000259" key="3">
    <source>
        <dbReference type="Pfam" id="PF07364"/>
    </source>
</evidence>
<dbReference type="RefSeq" id="WP_110373654.1">
    <property type="nucleotide sequence ID" value="NZ_JAHBRY010000002.1"/>
</dbReference>
<comment type="similarity">
    <text evidence="1">Belongs to the peptidase M81 family.</text>
</comment>
<keyword evidence="1" id="KW-0378">Hydrolase</keyword>
<dbReference type="GO" id="GO:0008237">
    <property type="term" value="F:metallopeptidase activity"/>
    <property type="evidence" value="ECO:0007669"/>
    <property type="project" value="UniProtKB-KW"/>
</dbReference>
<protein>
    <recommendedName>
        <fullName evidence="1">Microcystinase C</fullName>
        <shortName evidence="1">MlrC</shortName>
    </recommendedName>
</protein>
<accession>A0A2V3UDZ2</accession>
<keyword evidence="1" id="KW-0482">Metalloprotease</keyword>
<sequence>MRIFVSSLFHEGNSFSRLRTGAGSFAITRGEDLLEKAAGSRSSLGGACRALTRLDCQILPGLSAVSPPGGPVENGLFAQLCDEIVAGVRATRPDGVYLDLHGAMITESLDDPEGALIAAIREVAGPETPIAVSLDLHAYVTPAMLDGADLVLACKDNPHTDYDIAGERAATLLVEACQRRIAPVTAAIWLPLIFGAQMETARGPLASLHARRREILAAHPSLLDISICNCTTLVDVPAGDQCITAIADGDASSARSAVEELARMLWQLRDDFVPDFAPLDTVLADIAAGRLPRPAVLGDQGDRVLAGAAGDGTVIMAEIARHWPGLKAVVPVTDPAAVRAAQRVGIGGVFEAAVGGGLSKGVTPFRAEWTVAGLGDGRFIHDGPYLQNEPATLGDTAVIRAGNLTVLATSLPGFTQDPAAFRSQGIDLGAQDLVVAKSGYHFKISFGPIGPCVVVDTPGIANYRPGLLPFTKRRPVYPEDRIPDPRFAAEIFPPRRRSTAA</sequence>
<gene>
    <name evidence="4" type="ORF">C7450_102432</name>
</gene>
<evidence type="ECO:0000313" key="5">
    <source>
        <dbReference type="Proteomes" id="UP000248021"/>
    </source>
</evidence>
<comment type="caution">
    <text evidence="4">The sequence shown here is derived from an EMBL/GenBank/DDBJ whole genome shotgun (WGS) entry which is preliminary data.</text>
</comment>
<dbReference type="OrthoDB" id="9782658at2"/>
<dbReference type="PIRSF" id="PIRSF012702">
    <property type="entry name" value="UCP012702"/>
    <property type="match status" value="1"/>
</dbReference>
<proteinExistence type="inferred from homology"/>
<keyword evidence="1" id="KW-0645">Protease</keyword>
<dbReference type="Proteomes" id="UP000248021">
    <property type="component" value="Unassembled WGS sequence"/>
</dbReference>
<evidence type="ECO:0000256" key="1">
    <source>
        <dbReference type="PIRNR" id="PIRNR012702"/>
    </source>
</evidence>
<comment type="cofactor">
    <cofactor evidence="1">
        <name>Zn(2+)</name>
        <dbReference type="ChEBI" id="CHEBI:29105"/>
    </cofactor>
    <text evidence="1">Binds 1 zinc ion per subunit.</text>
</comment>
<evidence type="ECO:0000259" key="2">
    <source>
        <dbReference type="Pfam" id="PF07171"/>
    </source>
</evidence>
<keyword evidence="5" id="KW-1185">Reference proteome</keyword>
<dbReference type="InterPro" id="IPR010799">
    <property type="entry name" value="MlrC_C"/>
</dbReference>
<dbReference type="EMBL" id="QJJK01000002">
    <property type="protein sequence ID" value="PXW63516.1"/>
    <property type="molecule type" value="Genomic_DNA"/>
</dbReference>
<comment type="function">
    <text evidence="1">Involved in peptidolytic degradation of cyclic heptapeptide hepatotoxin microcystin (MC).</text>
</comment>
<feature type="domain" description="Microcystin LR degradation protein MlrC C-terminal" evidence="2">
    <location>
        <begin position="298"/>
        <end position="471"/>
    </location>
</feature>
<dbReference type="GO" id="GO:0046872">
    <property type="term" value="F:metal ion binding"/>
    <property type="evidence" value="ECO:0007669"/>
    <property type="project" value="UniProtKB-KW"/>
</dbReference>
<keyword evidence="1" id="KW-0479">Metal-binding</keyword>
<evidence type="ECO:0000313" key="4">
    <source>
        <dbReference type="EMBL" id="PXW63516.1"/>
    </source>
</evidence>
<dbReference type="InterPro" id="IPR009197">
    <property type="entry name" value="MlrC"/>
</dbReference>
<name>A0A2V3UDZ2_9HYPH</name>
<organism evidence="4 5">
    <name type="scientific">Chelatococcus asaccharovorans</name>
    <dbReference type="NCBI Taxonomy" id="28210"/>
    <lineage>
        <taxon>Bacteria</taxon>
        <taxon>Pseudomonadati</taxon>
        <taxon>Pseudomonadota</taxon>
        <taxon>Alphaproteobacteria</taxon>
        <taxon>Hyphomicrobiales</taxon>
        <taxon>Chelatococcaceae</taxon>
        <taxon>Chelatococcus</taxon>
    </lineage>
</organism>
<reference evidence="4 5" key="1">
    <citation type="submission" date="2018-05" db="EMBL/GenBank/DDBJ databases">
        <title>Genomic Encyclopedia of Type Strains, Phase IV (KMG-IV): sequencing the most valuable type-strain genomes for metagenomic binning, comparative biology and taxonomic classification.</title>
        <authorList>
            <person name="Goeker M."/>
        </authorList>
    </citation>
    <scope>NUCLEOTIDE SEQUENCE [LARGE SCALE GENOMIC DNA]</scope>
    <source>
        <strain evidence="4 5">DSM 6462</strain>
    </source>
</reference>
<dbReference type="InterPro" id="IPR015995">
    <property type="entry name" value="MlrC_N"/>
</dbReference>
<dbReference type="Pfam" id="PF07364">
    <property type="entry name" value="DUF1485"/>
    <property type="match status" value="1"/>
</dbReference>